<dbReference type="Gene3D" id="3.40.50.2300">
    <property type="match status" value="1"/>
</dbReference>
<evidence type="ECO:0000313" key="7">
    <source>
        <dbReference type="Proteomes" id="UP000321917"/>
    </source>
</evidence>
<evidence type="ECO:0000313" key="5">
    <source>
        <dbReference type="EMBL" id="TWX66986.1"/>
    </source>
</evidence>
<evidence type="ECO:0000259" key="3">
    <source>
        <dbReference type="PROSITE" id="PS51833"/>
    </source>
</evidence>
<comment type="caution">
    <text evidence="1">Lacks conserved residue(s) required for the propagation of feature annotation.</text>
</comment>
<dbReference type="OrthoDB" id="5755654at2"/>
<gene>
    <name evidence="4" type="ORF">ESZ26_13710</name>
    <name evidence="5" type="ORF">ESZ27_09860</name>
</gene>
<dbReference type="SUPFAM" id="SSF52172">
    <property type="entry name" value="CheY-like"/>
    <property type="match status" value="1"/>
</dbReference>
<dbReference type="SUPFAM" id="SSF109604">
    <property type="entry name" value="HD-domain/PDEase-like"/>
    <property type="match status" value="1"/>
</dbReference>
<dbReference type="InterPro" id="IPR006675">
    <property type="entry name" value="HDIG_dom"/>
</dbReference>
<dbReference type="InterPro" id="IPR013976">
    <property type="entry name" value="HDOD"/>
</dbReference>
<dbReference type="Proteomes" id="UP000321525">
    <property type="component" value="Unassembled WGS sequence"/>
</dbReference>
<dbReference type="RefSeq" id="WP_146800041.1">
    <property type="nucleotide sequence ID" value="NZ_VOLP01000018.1"/>
</dbReference>
<organism evidence="5 7">
    <name type="scientific">Colwellia hornerae</name>
    <dbReference type="NCBI Taxonomy" id="89402"/>
    <lineage>
        <taxon>Bacteria</taxon>
        <taxon>Pseudomonadati</taxon>
        <taxon>Pseudomonadota</taxon>
        <taxon>Gammaproteobacteria</taxon>
        <taxon>Alteromonadales</taxon>
        <taxon>Colwelliaceae</taxon>
        <taxon>Colwellia</taxon>
    </lineage>
</organism>
<evidence type="ECO:0000313" key="6">
    <source>
        <dbReference type="Proteomes" id="UP000321525"/>
    </source>
</evidence>
<dbReference type="InterPro" id="IPR001789">
    <property type="entry name" value="Sig_transdc_resp-reg_receiver"/>
</dbReference>
<feature type="domain" description="Response regulatory" evidence="2">
    <location>
        <begin position="2"/>
        <end position="113"/>
    </location>
</feature>
<name>A0A5C6QD92_9GAMM</name>
<dbReference type="PANTHER" id="PTHR33525:SF6">
    <property type="entry name" value="HDOD DOMAIN-CONTAINING PROTEIN"/>
    <property type="match status" value="1"/>
</dbReference>
<dbReference type="InterPro" id="IPR011006">
    <property type="entry name" value="CheY-like_superfamily"/>
</dbReference>
<dbReference type="InterPro" id="IPR052340">
    <property type="entry name" value="RNase_Y/CdgJ"/>
</dbReference>
<dbReference type="PANTHER" id="PTHR33525">
    <property type="match status" value="1"/>
</dbReference>
<protein>
    <submittedName>
        <fullName evidence="5">HDOD domain-containing protein</fullName>
    </submittedName>
</protein>
<dbReference type="Pfam" id="PF00072">
    <property type="entry name" value="Response_reg"/>
    <property type="match status" value="1"/>
</dbReference>
<feature type="domain" description="HDOD" evidence="3">
    <location>
        <begin position="134"/>
        <end position="323"/>
    </location>
</feature>
<dbReference type="Gene3D" id="1.10.3210.10">
    <property type="entry name" value="Hypothetical protein af1432"/>
    <property type="match status" value="1"/>
</dbReference>
<comment type="caution">
    <text evidence="5">The sequence shown here is derived from an EMBL/GenBank/DDBJ whole genome shotgun (WGS) entry which is preliminary data.</text>
</comment>
<dbReference type="PROSITE" id="PS50110">
    <property type="entry name" value="RESPONSE_REGULATORY"/>
    <property type="match status" value="1"/>
</dbReference>
<dbReference type="Pfam" id="PF08668">
    <property type="entry name" value="HDOD"/>
    <property type="match status" value="1"/>
</dbReference>
<dbReference type="NCBIfam" id="TIGR00277">
    <property type="entry name" value="HDIG"/>
    <property type="match status" value="1"/>
</dbReference>
<keyword evidence="6" id="KW-1185">Reference proteome</keyword>
<accession>A0A5C6QD92</accession>
<dbReference type="GO" id="GO:0000160">
    <property type="term" value="P:phosphorelay signal transduction system"/>
    <property type="evidence" value="ECO:0007669"/>
    <property type="project" value="InterPro"/>
</dbReference>
<dbReference type="AlphaFoldDB" id="A0A5C6QD92"/>
<evidence type="ECO:0000256" key="1">
    <source>
        <dbReference type="PROSITE-ProRule" id="PRU00169"/>
    </source>
</evidence>
<dbReference type="EMBL" id="VOLR01000019">
    <property type="protein sequence ID" value="TWX57483.1"/>
    <property type="molecule type" value="Genomic_DNA"/>
</dbReference>
<evidence type="ECO:0000313" key="4">
    <source>
        <dbReference type="EMBL" id="TWX57483.1"/>
    </source>
</evidence>
<dbReference type="SMART" id="SM00448">
    <property type="entry name" value="REC"/>
    <property type="match status" value="1"/>
</dbReference>
<proteinExistence type="predicted"/>
<reference evidence="5 7" key="1">
    <citation type="submission" date="2019-07" db="EMBL/GenBank/DDBJ databases">
        <title>Genomes of sea-ice associated Colwellia species.</title>
        <authorList>
            <person name="Bowman J.P."/>
        </authorList>
    </citation>
    <scope>NUCLEOTIDE SEQUENCE [LARGE SCALE GENOMIC DNA]</scope>
    <source>
        <strain evidence="4 6">ACAM 607</strain>
        <strain evidence="5 7">IC036</strain>
    </source>
</reference>
<dbReference type="PROSITE" id="PS51833">
    <property type="entry name" value="HDOD"/>
    <property type="match status" value="1"/>
</dbReference>
<evidence type="ECO:0000259" key="2">
    <source>
        <dbReference type="PROSITE" id="PS50110"/>
    </source>
</evidence>
<sequence length="375" mass="41973">MKVLIVDNTEQTLLALKQAFYNGPCQTAYVNNGKHALKALQQYKFDAIISVLNLGKISGLDLLKAIALKQPAMIRVAITHDSITDSQTASHCHYSYALPLNVEDIHQTITALGDDNKAITKDHIIKVVAKVKTLPSPPKVYLQLNAILEESNTDSEKISEIISQDPALAAKVLQFSNSSLMNQGKPINDISEAITRMGLETLCCIVMTAELFSYEPNITDFSLIKEQLHCLSTARLAASMVKAELKRDALLAGLLHDIGKIVLFEMDPELTKTYFKYRLKSANNNALEQKVFGTDHNHVGGYLLHMWSFSYHLIEAVVMHHRPEKLLKKSFGIAQAVYLADILLREQQPEPTFIEHFKLENVLEALEKRAAKLRQ</sequence>
<dbReference type="EMBL" id="VOLQ01000016">
    <property type="protein sequence ID" value="TWX66986.1"/>
    <property type="molecule type" value="Genomic_DNA"/>
</dbReference>
<dbReference type="Proteomes" id="UP000321917">
    <property type="component" value="Unassembled WGS sequence"/>
</dbReference>